<keyword evidence="2" id="KW-1185">Reference proteome</keyword>
<sequence length="78" mass="8642">MTQNNGGADCFSGGNQYRAGLGKQELGIDQWFTAGWRLTAAIQNIKTDYLFTSRTAIFIGKILSVEPDNPAVLYNKQR</sequence>
<proteinExistence type="predicted"/>
<accession>A0A7K0EGV8</accession>
<evidence type="ECO:0000313" key="1">
    <source>
        <dbReference type="EMBL" id="MRS60688.1"/>
    </source>
</evidence>
<gene>
    <name evidence="1" type="ORF">GJJ30_05235</name>
</gene>
<comment type="caution">
    <text evidence="1">The sequence shown here is derived from an EMBL/GenBank/DDBJ whole genome shotgun (WGS) entry which is preliminary data.</text>
</comment>
<reference evidence="1 2" key="1">
    <citation type="journal article" date="2018" name="Antonie Van Leeuwenhoek">
        <title>Larkinella terrae sp. nov., isolated from soil on Jeju Island, South Korea.</title>
        <authorList>
            <person name="Ten L.N."/>
            <person name="Jeon J."/>
            <person name="Park S.J."/>
            <person name="Park S."/>
            <person name="Lee S.Y."/>
            <person name="Kim M.K."/>
            <person name="Jung H.Y."/>
        </authorList>
    </citation>
    <scope>NUCLEOTIDE SEQUENCE [LARGE SCALE GENOMIC DNA]</scope>
    <source>
        <strain evidence="1 2">KCTC 52001</strain>
    </source>
</reference>
<name>A0A7K0EGV8_9BACT</name>
<protein>
    <submittedName>
        <fullName evidence="1">Uncharacterized protein</fullName>
    </submittedName>
</protein>
<evidence type="ECO:0000313" key="2">
    <source>
        <dbReference type="Proteomes" id="UP000441754"/>
    </source>
</evidence>
<dbReference type="Proteomes" id="UP000441754">
    <property type="component" value="Unassembled WGS sequence"/>
</dbReference>
<dbReference type="AlphaFoldDB" id="A0A7K0EGV8"/>
<dbReference type="EMBL" id="WJXZ01000002">
    <property type="protein sequence ID" value="MRS60688.1"/>
    <property type="molecule type" value="Genomic_DNA"/>
</dbReference>
<dbReference type="RefSeq" id="WP_154173886.1">
    <property type="nucleotide sequence ID" value="NZ_WJXZ01000002.1"/>
</dbReference>
<organism evidence="1 2">
    <name type="scientific">Larkinella terrae</name>
    <dbReference type="NCBI Taxonomy" id="2025311"/>
    <lineage>
        <taxon>Bacteria</taxon>
        <taxon>Pseudomonadati</taxon>
        <taxon>Bacteroidota</taxon>
        <taxon>Cytophagia</taxon>
        <taxon>Cytophagales</taxon>
        <taxon>Spirosomataceae</taxon>
        <taxon>Larkinella</taxon>
    </lineage>
</organism>